<gene>
    <name evidence="2" type="ORF">C1SCF055_LOCUS33324</name>
</gene>
<proteinExistence type="predicted"/>
<evidence type="ECO:0000313" key="3">
    <source>
        <dbReference type="EMBL" id="CAL4795109.1"/>
    </source>
</evidence>
<dbReference type="InterPro" id="IPR052734">
    <property type="entry name" value="Nod_factor_acetyltransferase"/>
</dbReference>
<protein>
    <recommendedName>
        <fullName evidence="5">Acyltransferase 3 domain-containing protein</fullName>
    </recommendedName>
</protein>
<feature type="transmembrane region" description="Helical" evidence="1">
    <location>
        <begin position="84"/>
        <end position="105"/>
    </location>
</feature>
<feature type="transmembrane region" description="Helical" evidence="1">
    <location>
        <begin position="233"/>
        <end position="256"/>
    </location>
</feature>
<reference evidence="3 4" key="2">
    <citation type="submission" date="2024-05" db="EMBL/GenBank/DDBJ databases">
        <authorList>
            <person name="Chen Y."/>
            <person name="Shah S."/>
            <person name="Dougan E. K."/>
            <person name="Thang M."/>
            <person name="Chan C."/>
        </authorList>
    </citation>
    <scope>NUCLEOTIDE SEQUENCE [LARGE SCALE GENOMIC DNA]</scope>
</reference>
<keyword evidence="1" id="KW-0812">Transmembrane</keyword>
<dbReference type="AlphaFoldDB" id="A0A9P1GEJ1"/>
<sequence>MVLVCWSHLGAWIWFHMPLFIFLSGSFVRPFSRQLLIKTFVTLVMPLVFFIFILFPMSIILAFGWSENPLLHQEPTYESSVWDVLTGCGPGWYIWFLRCLIIWRVVSMFTCQLPKSLQISLAVTSACVGIYLPAPWNPQDVGIFAIQRALCLFPIFVMGQHVDFGRFLQAIPGASKASDPCVLVTWTLILSLIYMENTPEWRMVTFGTFDVIATKPIPFLRYPSVPSCPDDYYFMWARLFACLGYRVLCMFLFLLFGVPREKTWFTQSGSRTIYAYLLHYPFVLLINKALCWFANHHGLQLFGSSKSMEYFHFMRLAFFLTCYFVLVVYGLTSQPVVALFGPLIEPTWIQRIFQRQDSQSSPKEVG</sequence>
<evidence type="ECO:0000313" key="2">
    <source>
        <dbReference type="EMBL" id="CAI4007797.1"/>
    </source>
</evidence>
<dbReference type="EMBL" id="CAMXCT030004124">
    <property type="protein sequence ID" value="CAL4795109.1"/>
    <property type="molecule type" value="Genomic_DNA"/>
</dbReference>
<feature type="transmembrane region" description="Helical" evidence="1">
    <location>
        <begin position="310"/>
        <end position="331"/>
    </location>
</feature>
<reference evidence="2" key="1">
    <citation type="submission" date="2022-10" db="EMBL/GenBank/DDBJ databases">
        <authorList>
            <person name="Chen Y."/>
            <person name="Dougan E. K."/>
            <person name="Chan C."/>
            <person name="Rhodes N."/>
            <person name="Thang M."/>
        </authorList>
    </citation>
    <scope>NUCLEOTIDE SEQUENCE</scope>
</reference>
<feature type="transmembrane region" description="Helical" evidence="1">
    <location>
        <begin position="6"/>
        <end position="28"/>
    </location>
</feature>
<dbReference type="PANTHER" id="PTHR37312">
    <property type="entry name" value="MEMBRANE-BOUND ACYLTRANSFERASE YKRP-RELATED"/>
    <property type="match status" value="1"/>
</dbReference>
<dbReference type="Proteomes" id="UP001152797">
    <property type="component" value="Unassembled WGS sequence"/>
</dbReference>
<accession>A0A9P1GEJ1</accession>
<keyword evidence="4" id="KW-1185">Reference proteome</keyword>
<dbReference type="PANTHER" id="PTHR37312:SF1">
    <property type="entry name" value="MEMBRANE-BOUND ACYLTRANSFERASE YKRP-RELATED"/>
    <property type="match status" value="1"/>
</dbReference>
<name>A0A9P1GEJ1_9DINO</name>
<feature type="transmembrane region" description="Helical" evidence="1">
    <location>
        <begin position="40"/>
        <end position="64"/>
    </location>
</feature>
<dbReference type="EMBL" id="CAMXCT010004124">
    <property type="protein sequence ID" value="CAI4007797.1"/>
    <property type="molecule type" value="Genomic_DNA"/>
</dbReference>
<dbReference type="EMBL" id="CAMXCT020004124">
    <property type="protein sequence ID" value="CAL1161172.1"/>
    <property type="molecule type" value="Genomic_DNA"/>
</dbReference>
<feature type="transmembrane region" description="Helical" evidence="1">
    <location>
        <begin position="277"/>
        <end position="295"/>
    </location>
</feature>
<comment type="caution">
    <text evidence="2">The sequence shown here is derived from an EMBL/GenBank/DDBJ whole genome shotgun (WGS) entry which is preliminary data.</text>
</comment>
<dbReference type="OrthoDB" id="10446889at2759"/>
<organism evidence="2">
    <name type="scientific">Cladocopium goreaui</name>
    <dbReference type="NCBI Taxonomy" id="2562237"/>
    <lineage>
        <taxon>Eukaryota</taxon>
        <taxon>Sar</taxon>
        <taxon>Alveolata</taxon>
        <taxon>Dinophyceae</taxon>
        <taxon>Suessiales</taxon>
        <taxon>Symbiodiniaceae</taxon>
        <taxon>Cladocopium</taxon>
    </lineage>
</organism>
<keyword evidence="1" id="KW-0472">Membrane</keyword>
<keyword evidence="1" id="KW-1133">Transmembrane helix</keyword>
<evidence type="ECO:0008006" key="5">
    <source>
        <dbReference type="Google" id="ProtNLM"/>
    </source>
</evidence>
<evidence type="ECO:0000256" key="1">
    <source>
        <dbReference type="SAM" id="Phobius"/>
    </source>
</evidence>
<evidence type="ECO:0000313" key="4">
    <source>
        <dbReference type="Proteomes" id="UP001152797"/>
    </source>
</evidence>